<comment type="caution">
    <text evidence="3">The sequence shown here is derived from an EMBL/GenBank/DDBJ whole genome shotgun (WGS) entry which is preliminary data.</text>
</comment>
<evidence type="ECO:0000256" key="2">
    <source>
        <dbReference type="SAM" id="Phobius"/>
    </source>
</evidence>
<feature type="region of interest" description="Disordered" evidence="1">
    <location>
        <begin position="1"/>
        <end position="53"/>
    </location>
</feature>
<protein>
    <submittedName>
        <fullName evidence="3">Uncharacterized protein</fullName>
    </submittedName>
</protein>
<organism evidence="3 4">
    <name type="scientific">Candidatus Berkelbacteria bacterium Athens1014_28</name>
    <dbReference type="NCBI Taxonomy" id="2017145"/>
    <lineage>
        <taxon>Bacteria</taxon>
        <taxon>Candidatus Berkelbacteria</taxon>
    </lineage>
</organism>
<evidence type="ECO:0000256" key="1">
    <source>
        <dbReference type="SAM" id="MobiDB-lite"/>
    </source>
</evidence>
<keyword evidence="2" id="KW-0812">Transmembrane</keyword>
<proteinExistence type="predicted"/>
<feature type="region of interest" description="Disordered" evidence="1">
    <location>
        <begin position="248"/>
        <end position="270"/>
    </location>
</feature>
<dbReference type="AlphaFoldDB" id="A0A554LLG7"/>
<evidence type="ECO:0000313" key="4">
    <source>
        <dbReference type="Proteomes" id="UP000316495"/>
    </source>
</evidence>
<reference evidence="3 4" key="1">
    <citation type="submission" date="2017-07" db="EMBL/GenBank/DDBJ databases">
        <title>Mechanisms for carbon and nitrogen cycling indicate functional differentiation within the Candidate Phyla Radiation.</title>
        <authorList>
            <person name="Danczak R.E."/>
            <person name="Johnston M.D."/>
            <person name="Kenah C."/>
            <person name="Slattery M."/>
            <person name="Wrighton K.C."/>
            <person name="Wilkins M.J."/>
        </authorList>
    </citation>
    <scope>NUCLEOTIDE SEQUENCE [LARGE SCALE GENOMIC DNA]</scope>
    <source>
        <strain evidence="3">Athens1014_28</strain>
    </source>
</reference>
<sequence length="727" mass="77609">MADQGTTSSSPWDEVLDEKDITKKPQPTVVGDLSLANQPQVPTPTPAPAALQVPGNIGEEVGAKVEAEKAISTPKVEEKINENISAPVTQPVPSAITNRPPVVLPSTPNQSPVVSVPETKSPVTAEKENSEDNFWQTVYAKQEELAKNAAPQTGQMAAGVEIPLSKPEIATPSVAPNVPPAKNLESDIIQKPKTSQAVVLPPPTTAENVPVKDTPSIVSSTETIPAKTPVATPANSSDIDHLFVQTGNAPAKSPQPTIKPTSATNQALTKKPSGKNKLRIVIFSTVAALLTLFFVGIFLTEEGILSIGLEKIYGLIHLETLWGGLPANPAVAFVKSTEKTKSEKNFDLTGSAILTLNRGVKSDIISPILSATALPISFFADENLAEKIPAILTATETSASNSANKTTLGTVEEVKAEITAGFSADTSGAEVKLSSKKNQNSFVNLTYNNSHLYLKSSSDIVYNSNAGDSWIKYDLNSYKGENIAADFLGSNFSTSDFSMTGSRVGSEKIDGIRCYHYSSEVVVGNSLSAFGISSNSVENAEVEFWVGIKDHRLHQIKLTIVTNNSSAISRVETILKLNNFASATNTYPIPADFVAASSSAQSTSSTSSSSSTNSSTGQSSETTAGRDSQRKSDLARIAAALDRYFLIYDSYPKTDSIEKTGNETSKIYIALVPNYLTEMPLDPTPQKYYYGYESDGSSYRLSAVLENTSDSEGKKVGSYFLYYLVNE</sequence>
<accession>A0A554LLG7</accession>
<dbReference type="Proteomes" id="UP000316495">
    <property type="component" value="Unassembled WGS sequence"/>
</dbReference>
<evidence type="ECO:0000313" key="3">
    <source>
        <dbReference type="EMBL" id="TSC93712.1"/>
    </source>
</evidence>
<name>A0A554LLG7_9BACT</name>
<feature type="region of interest" description="Disordered" evidence="1">
    <location>
        <begin position="90"/>
        <end position="130"/>
    </location>
</feature>
<keyword evidence="2" id="KW-0472">Membrane</keyword>
<feature type="transmembrane region" description="Helical" evidence="2">
    <location>
        <begin position="280"/>
        <end position="299"/>
    </location>
</feature>
<dbReference type="SUPFAM" id="SSF54523">
    <property type="entry name" value="Pili subunits"/>
    <property type="match status" value="1"/>
</dbReference>
<dbReference type="EMBL" id="VMGN01000031">
    <property type="protein sequence ID" value="TSC93712.1"/>
    <property type="molecule type" value="Genomic_DNA"/>
</dbReference>
<feature type="compositionally biased region" description="Polar residues" evidence="1">
    <location>
        <begin position="254"/>
        <end position="268"/>
    </location>
</feature>
<feature type="compositionally biased region" description="Polar residues" evidence="1">
    <location>
        <begin position="1"/>
        <end position="11"/>
    </location>
</feature>
<feature type="region of interest" description="Disordered" evidence="1">
    <location>
        <begin position="602"/>
        <end position="631"/>
    </location>
</feature>
<keyword evidence="2" id="KW-1133">Transmembrane helix</keyword>
<dbReference type="InterPro" id="IPR045584">
    <property type="entry name" value="Pilin-like"/>
</dbReference>
<dbReference type="Gene3D" id="3.30.700.10">
    <property type="entry name" value="Glycoprotein, Type 4 Pilin"/>
    <property type="match status" value="1"/>
</dbReference>
<feature type="compositionally biased region" description="Low complexity" evidence="1">
    <location>
        <begin position="602"/>
        <end position="623"/>
    </location>
</feature>
<gene>
    <name evidence="3" type="ORF">Athens101428_561</name>
</gene>
<dbReference type="Gene3D" id="2.50.20.20">
    <property type="match status" value="1"/>
</dbReference>